<evidence type="ECO:0000256" key="1">
    <source>
        <dbReference type="SAM" id="MobiDB-lite"/>
    </source>
</evidence>
<feature type="signal peptide" evidence="2">
    <location>
        <begin position="1"/>
        <end position="23"/>
    </location>
</feature>
<dbReference type="InterPro" id="IPR024572">
    <property type="entry name" value="RcnB"/>
</dbReference>
<proteinExistence type="predicted"/>
<evidence type="ECO:0000313" key="4">
    <source>
        <dbReference type="Proteomes" id="UP000184693"/>
    </source>
</evidence>
<name>A0A1N6KDN8_9BURK</name>
<keyword evidence="2" id="KW-0732">Signal</keyword>
<sequence>MKSTFAVPFLIVSLLGTSVAAIAQPHNDDHGQRPVQRGHGRGPAPHEASMGGPGGPVPHNDWHKGERLPAEYRDRNYVVDDWHDHGLQAPPRGYQWVGVNGDYVLAAVATGVIASVLLNAH</sequence>
<dbReference type="Gene3D" id="3.10.450.160">
    <property type="entry name" value="inner membrane protein cigr"/>
    <property type="match status" value="1"/>
</dbReference>
<dbReference type="AlphaFoldDB" id="A0A1N6KDN8"/>
<evidence type="ECO:0000256" key="2">
    <source>
        <dbReference type="SAM" id="SignalP"/>
    </source>
</evidence>
<evidence type="ECO:0000313" key="3">
    <source>
        <dbReference type="EMBL" id="SIO54709.1"/>
    </source>
</evidence>
<reference evidence="3 4" key="1">
    <citation type="submission" date="2016-11" db="EMBL/GenBank/DDBJ databases">
        <authorList>
            <person name="Jaros S."/>
            <person name="Januszkiewicz K."/>
            <person name="Wedrychowicz H."/>
        </authorList>
    </citation>
    <scope>NUCLEOTIDE SEQUENCE [LARGE SCALE GENOMIC DNA]</scope>
    <source>
        <strain evidence="3 4">GAS86</strain>
    </source>
</reference>
<dbReference type="Pfam" id="PF11776">
    <property type="entry name" value="RcnB"/>
    <property type="match status" value="1"/>
</dbReference>
<gene>
    <name evidence="3" type="ORF">SAMN05444168_6912</name>
</gene>
<dbReference type="OrthoDB" id="6687316at2"/>
<organism evidence="3 4">
    <name type="scientific">Paraburkholderia phenazinium</name>
    <dbReference type="NCBI Taxonomy" id="60549"/>
    <lineage>
        <taxon>Bacteria</taxon>
        <taxon>Pseudomonadati</taxon>
        <taxon>Pseudomonadota</taxon>
        <taxon>Betaproteobacteria</taxon>
        <taxon>Burkholderiales</taxon>
        <taxon>Burkholderiaceae</taxon>
        <taxon>Paraburkholderia</taxon>
    </lineage>
</organism>
<feature type="region of interest" description="Disordered" evidence="1">
    <location>
        <begin position="24"/>
        <end position="66"/>
    </location>
</feature>
<feature type="chain" id="PRO_5012862300" evidence="2">
    <location>
        <begin position="24"/>
        <end position="121"/>
    </location>
</feature>
<accession>A0A1N6KDN8</accession>
<protein>
    <submittedName>
        <fullName evidence="3">Nickel/cobalt transporter regulator</fullName>
    </submittedName>
</protein>
<dbReference type="EMBL" id="FSRM01000002">
    <property type="protein sequence ID" value="SIO54709.1"/>
    <property type="molecule type" value="Genomic_DNA"/>
</dbReference>
<dbReference type="RefSeq" id="WP_074268657.1">
    <property type="nucleotide sequence ID" value="NZ_FSRM01000002.1"/>
</dbReference>
<dbReference type="Proteomes" id="UP000184693">
    <property type="component" value="Unassembled WGS sequence"/>
</dbReference>